<keyword evidence="2" id="KW-1185">Reference proteome</keyword>
<evidence type="ECO:0000313" key="1">
    <source>
        <dbReference type="EMBL" id="KAI0051432.1"/>
    </source>
</evidence>
<reference evidence="1" key="2">
    <citation type="journal article" date="2022" name="New Phytol.">
        <title>Evolutionary transition to the ectomycorrhizal habit in the genomes of a hyperdiverse lineage of mushroom-forming fungi.</title>
        <authorList>
            <person name="Looney B."/>
            <person name="Miyauchi S."/>
            <person name="Morin E."/>
            <person name="Drula E."/>
            <person name="Courty P.E."/>
            <person name="Kohler A."/>
            <person name="Kuo A."/>
            <person name="LaButti K."/>
            <person name="Pangilinan J."/>
            <person name="Lipzen A."/>
            <person name="Riley R."/>
            <person name="Andreopoulos W."/>
            <person name="He G."/>
            <person name="Johnson J."/>
            <person name="Nolan M."/>
            <person name="Tritt A."/>
            <person name="Barry K.W."/>
            <person name="Grigoriev I.V."/>
            <person name="Nagy L.G."/>
            <person name="Hibbett D."/>
            <person name="Henrissat B."/>
            <person name="Matheny P.B."/>
            <person name="Labbe J."/>
            <person name="Martin F.M."/>
        </authorList>
    </citation>
    <scope>NUCLEOTIDE SEQUENCE</scope>
    <source>
        <strain evidence="1">FP105234-sp</strain>
    </source>
</reference>
<comment type="caution">
    <text evidence="1">The sequence shown here is derived from an EMBL/GenBank/DDBJ whole genome shotgun (WGS) entry which is preliminary data.</text>
</comment>
<protein>
    <submittedName>
        <fullName evidence="1">Kinase-like protein</fullName>
    </submittedName>
</protein>
<dbReference type="Proteomes" id="UP000814033">
    <property type="component" value="Unassembled WGS sequence"/>
</dbReference>
<evidence type="ECO:0000313" key="2">
    <source>
        <dbReference type="Proteomes" id="UP000814033"/>
    </source>
</evidence>
<accession>A0ACB8S5M8</accession>
<proteinExistence type="predicted"/>
<dbReference type="EMBL" id="MU275852">
    <property type="protein sequence ID" value="KAI0051432.1"/>
    <property type="molecule type" value="Genomic_DNA"/>
</dbReference>
<reference evidence="1" key="1">
    <citation type="submission" date="2021-02" db="EMBL/GenBank/DDBJ databases">
        <authorList>
            <consortium name="DOE Joint Genome Institute"/>
            <person name="Ahrendt S."/>
            <person name="Looney B.P."/>
            <person name="Miyauchi S."/>
            <person name="Morin E."/>
            <person name="Drula E."/>
            <person name="Courty P.E."/>
            <person name="Chicoki N."/>
            <person name="Fauchery L."/>
            <person name="Kohler A."/>
            <person name="Kuo A."/>
            <person name="Labutti K."/>
            <person name="Pangilinan J."/>
            <person name="Lipzen A."/>
            <person name="Riley R."/>
            <person name="Andreopoulos W."/>
            <person name="He G."/>
            <person name="Johnson J."/>
            <person name="Barry K.W."/>
            <person name="Grigoriev I.V."/>
            <person name="Nagy L."/>
            <person name="Hibbett D."/>
            <person name="Henrissat B."/>
            <person name="Matheny P.B."/>
            <person name="Labbe J."/>
            <person name="Martin F."/>
        </authorList>
    </citation>
    <scope>NUCLEOTIDE SEQUENCE</scope>
    <source>
        <strain evidence="1">FP105234-sp</strain>
    </source>
</reference>
<organism evidence="1 2">
    <name type="scientific">Auriscalpium vulgare</name>
    <dbReference type="NCBI Taxonomy" id="40419"/>
    <lineage>
        <taxon>Eukaryota</taxon>
        <taxon>Fungi</taxon>
        <taxon>Dikarya</taxon>
        <taxon>Basidiomycota</taxon>
        <taxon>Agaricomycotina</taxon>
        <taxon>Agaricomycetes</taxon>
        <taxon>Russulales</taxon>
        <taxon>Auriscalpiaceae</taxon>
        <taxon>Auriscalpium</taxon>
    </lineage>
</organism>
<gene>
    <name evidence="1" type="ORF">FA95DRAFT_1554517</name>
</gene>
<name>A0ACB8S5M8_9AGAM</name>
<sequence length="358" mass="40084">MVFDAFVHHNVRCELTAMHAITCSADQSPFLTSLISAFQDADFCYAVMHLQGVDLSFHLAQIERRMATREIILYGAELILAIEACHKLGFVHRDIKPANIIVGPGGHITLADYSIACFPKEGVENAVIKDDEQVMASGLTCAPEQLPVGNPYNYKVDIWTFGLVLLELFIGECGPYFRATKGDVFPGEYEILHRNIARDVDLYVDTRAGRDFLKKVLERDPERRLSIEEIKAHPFFHEIDGFTWEKCARGEIPVMFRPERPTGIERFVRNVVPRPETPQLTAAGRYPVALKFDDPIFDFHCAADRLAVDACIYTSWVSDELEEGEVEARGVVSDSLIARASSSAPQGSTESDMDVEIL</sequence>